<dbReference type="InterPro" id="IPR001851">
    <property type="entry name" value="ABC_transp_permease"/>
</dbReference>
<organism evidence="8 9">
    <name type="scientific">Mesoplasma chauliocola</name>
    <dbReference type="NCBI Taxonomy" id="216427"/>
    <lineage>
        <taxon>Bacteria</taxon>
        <taxon>Bacillati</taxon>
        <taxon>Mycoplasmatota</taxon>
        <taxon>Mollicutes</taxon>
        <taxon>Entomoplasmatales</taxon>
        <taxon>Entomoplasmataceae</taxon>
        <taxon>Mesoplasma</taxon>
    </lineage>
</organism>
<feature type="transmembrane region" description="Helical" evidence="7">
    <location>
        <begin position="337"/>
        <end position="355"/>
    </location>
</feature>
<keyword evidence="4 7" id="KW-1133">Transmembrane helix</keyword>
<dbReference type="Pfam" id="PF02653">
    <property type="entry name" value="BPD_transp_2"/>
    <property type="match status" value="1"/>
</dbReference>
<dbReference type="GO" id="GO:0022857">
    <property type="term" value="F:transmembrane transporter activity"/>
    <property type="evidence" value="ECO:0007669"/>
    <property type="project" value="InterPro"/>
</dbReference>
<feature type="transmembrane region" description="Helical" evidence="7">
    <location>
        <begin position="105"/>
        <end position="125"/>
    </location>
</feature>
<sequence>MNKVSIWKFKTKQVAYVRSTTFKTKMSYVKASSISIAVGLIVGIIFLYMLGMDGIGFIFYSLFSPIFDSDTTGNTLIQLSVFLLLGLGLALGFKVKLFNMGGSGQAIAGLLISYIFLSSTMGTGFQNASNGTVLLIFIMFIIFGAFVSSLTGILKIMFNIHEVATSIIINWIFWYLLKFYAIGSFGGSVTMSPPLPKLFGDYMWIFAISFAIISIISVFIITEKTTIGYKYKIVGNQESVAKYAGINSKKIIIAVTAIQGILISAAGFFYYFGIEGSIGLSNDILPLIGFEGIPVALVAFNNFIGIIPIAILWTLLRDGIELAQSNPQYMGLPKETADLLFGIIILFSTMYTLFIKFDGTKYIKNFIYKIKDPIFSNKIRSLKNDIWTERINIINIYKNQELKKIKEQISVFKKDLKNSKDNKLNLKMEIKELKLNYKDLKKFKISKIKNNIKDNKLKINNLNTKFALNYFDKTKLGLRKKYITSYNRITYLALDKIAEKEAYIFDIEANNHDETKVLTLKNEILSVVENHDKDVKEIYKIYKENKKNAKKYLKEVKNDFKNKKNNLKSDKENYKHNLEILKVELIKKQMEVLSKYGNNI</sequence>
<evidence type="ECO:0000256" key="5">
    <source>
        <dbReference type="ARBA" id="ARBA00023136"/>
    </source>
</evidence>
<feature type="coiled-coil region" evidence="6">
    <location>
        <begin position="539"/>
        <end position="591"/>
    </location>
</feature>
<evidence type="ECO:0000256" key="3">
    <source>
        <dbReference type="ARBA" id="ARBA00022692"/>
    </source>
</evidence>
<keyword evidence="5 7" id="KW-0472">Membrane</keyword>
<evidence type="ECO:0000256" key="4">
    <source>
        <dbReference type="ARBA" id="ARBA00022989"/>
    </source>
</evidence>
<gene>
    <name evidence="8" type="ORF">CK556_03725</name>
</gene>
<accession>A0A249SP36</accession>
<feature type="transmembrane region" description="Helical" evidence="7">
    <location>
        <begin position="34"/>
        <end position="63"/>
    </location>
</feature>
<evidence type="ECO:0000256" key="6">
    <source>
        <dbReference type="SAM" id="Coils"/>
    </source>
</evidence>
<keyword evidence="6" id="KW-0175">Coiled coil</keyword>
<comment type="subcellular location">
    <subcellularLocation>
        <location evidence="1">Cell membrane</location>
        <topology evidence="1">Multi-pass membrane protein</topology>
    </subcellularLocation>
</comment>
<keyword evidence="2" id="KW-1003">Cell membrane</keyword>
<dbReference type="AlphaFoldDB" id="A0A249SP36"/>
<evidence type="ECO:0000313" key="9">
    <source>
        <dbReference type="Proteomes" id="UP000232229"/>
    </source>
</evidence>
<evidence type="ECO:0000256" key="1">
    <source>
        <dbReference type="ARBA" id="ARBA00004651"/>
    </source>
</evidence>
<evidence type="ECO:0000256" key="2">
    <source>
        <dbReference type="ARBA" id="ARBA00022475"/>
    </source>
</evidence>
<feature type="transmembrane region" description="Helical" evidence="7">
    <location>
        <begin position="131"/>
        <end position="151"/>
    </location>
</feature>
<protein>
    <recommendedName>
        <fullName evidence="10">Ribose/galactose ABC transporter permease</fullName>
    </recommendedName>
</protein>
<dbReference type="KEGG" id="mchc:CK556_03725"/>
<reference evidence="8 9" key="1">
    <citation type="submission" date="2017-08" db="EMBL/GenBank/DDBJ databases">
        <title>Complete Genome Sequence of Mesoplasma chauliocola.</title>
        <authorList>
            <person name="Knight T.F.Jr."/>
            <person name="Citino T."/>
        </authorList>
    </citation>
    <scope>NUCLEOTIDE SEQUENCE [LARGE SCALE GENOMIC DNA]</scope>
    <source>
        <strain evidence="8 9">CHPA-2</strain>
    </source>
</reference>
<dbReference type="EMBL" id="CP023173">
    <property type="protein sequence ID" value="ASZ09434.1"/>
    <property type="molecule type" value="Genomic_DNA"/>
</dbReference>
<evidence type="ECO:0008006" key="10">
    <source>
        <dbReference type="Google" id="ProtNLM"/>
    </source>
</evidence>
<dbReference type="GO" id="GO:0005886">
    <property type="term" value="C:plasma membrane"/>
    <property type="evidence" value="ECO:0007669"/>
    <property type="project" value="UniProtKB-SubCell"/>
</dbReference>
<dbReference type="Proteomes" id="UP000232229">
    <property type="component" value="Chromosome"/>
</dbReference>
<feature type="transmembrane region" description="Helical" evidence="7">
    <location>
        <begin position="202"/>
        <end position="222"/>
    </location>
</feature>
<feature type="transmembrane region" description="Helical" evidence="7">
    <location>
        <begin position="251"/>
        <end position="272"/>
    </location>
</feature>
<feature type="transmembrane region" description="Helical" evidence="7">
    <location>
        <begin position="163"/>
        <end position="182"/>
    </location>
</feature>
<evidence type="ECO:0000313" key="8">
    <source>
        <dbReference type="EMBL" id="ASZ09434.1"/>
    </source>
</evidence>
<keyword evidence="9" id="KW-1185">Reference proteome</keyword>
<dbReference type="CDD" id="cd06580">
    <property type="entry name" value="TM_PBP1_transp_TpRbsC_like"/>
    <property type="match status" value="1"/>
</dbReference>
<proteinExistence type="predicted"/>
<dbReference type="STRING" id="1336232.GCA_000518825_01054"/>
<dbReference type="PANTHER" id="PTHR47089">
    <property type="entry name" value="ABC TRANSPORTER, PERMEASE PROTEIN"/>
    <property type="match status" value="1"/>
</dbReference>
<evidence type="ECO:0000256" key="7">
    <source>
        <dbReference type="SAM" id="Phobius"/>
    </source>
</evidence>
<dbReference type="RefSeq" id="WP_027875498.1">
    <property type="nucleotide sequence ID" value="NZ_CP023173.1"/>
</dbReference>
<dbReference type="PANTHER" id="PTHR47089:SF1">
    <property type="entry name" value="GUANOSINE ABC TRANSPORTER PERMEASE PROTEIN NUPP"/>
    <property type="match status" value="1"/>
</dbReference>
<keyword evidence="3 7" id="KW-0812">Transmembrane</keyword>
<feature type="transmembrane region" description="Helical" evidence="7">
    <location>
        <begin position="75"/>
        <end position="93"/>
    </location>
</feature>
<feature type="transmembrane region" description="Helical" evidence="7">
    <location>
        <begin position="292"/>
        <end position="316"/>
    </location>
</feature>
<feature type="coiled-coil region" evidence="6">
    <location>
        <begin position="402"/>
        <end position="465"/>
    </location>
</feature>
<name>A0A249SP36_9MOLU</name>